<feature type="region of interest" description="Disordered" evidence="1">
    <location>
        <begin position="681"/>
        <end position="740"/>
    </location>
</feature>
<evidence type="ECO:0000256" key="1">
    <source>
        <dbReference type="SAM" id="MobiDB-lite"/>
    </source>
</evidence>
<comment type="caution">
    <text evidence="3">The sequence shown here is derived from an EMBL/GenBank/DDBJ whole genome shotgun (WGS) entry which is preliminary data.</text>
</comment>
<evidence type="ECO:0000313" key="2">
    <source>
        <dbReference type="EMBL" id="KAJ7198725.1"/>
    </source>
</evidence>
<evidence type="ECO:0000313" key="4">
    <source>
        <dbReference type="Proteomes" id="UP001219525"/>
    </source>
</evidence>
<feature type="region of interest" description="Disordered" evidence="1">
    <location>
        <begin position="345"/>
        <end position="441"/>
    </location>
</feature>
<reference evidence="3" key="1">
    <citation type="submission" date="2023-03" db="EMBL/GenBank/DDBJ databases">
        <title>Massive genome expansion in bonnet fungi (Mycena s.s.) driven by repeated elements and novel gene families across ecological guilds.</title>
        <authorList>
            <consortium name="Lawrence Berkeley National Laboratory"/>
            <person name="Harder C.B."/>
            <person name="Miyauchi S."/>
            <person name="Viragh M."/>
            <person name="Kuo A."/>
            <person name="Thoen E."/>
            <person name="Andreopoulos B."/>
            <person name="Lu D."/>
            <person name="Skrede I."/>
            <person name="Drula E."/>
            <person name="Henrissat B."/>
            <person name="Morin E."/>
            <person name="Kohler A."/>
            <person name="Barry K."/>
            <person name="LaButti K."/>
            <person name="Morin E."/>
            <person name="Salamov A."/>
            <person name="Lipzen A."/>
            <person name="Mereny Z."/>
            <person name="Hegedus B."/>
            <person name="Baldrian P."/>
            <person name="Stursova M."/>
            <person name="Weitz H."/>
            <person name="Taylor A."/>
            <person name="Grigoriev I.V."/>
            <person name="Nagy L.G."/>
            <person name="Martin F."/>
            <person name="Kauserud H."/>
        </authorList>
    </citation>
    <scope>NUCLEOTIDE SEQUENCE</scope>
    <source>
        <strain evidence="3">9144</strain>
    </source>
</reference>
<accession>A0AAD6V250</accession>
<evidence type="ECO:0000313" key="3">
    <source>
        <dbReference type="EMBL" id="KAJ7198760.1"/>
    </source>
</evidence>
<dbReference type="Proteomes" id="UP001219525">
    <property type="component" value="Unassembled WGS sequence"/>
</dbReference>
<feature type="compositionally biased region" description="Basic residues" evidence="1">
    <location>
        <begin position="682"/>
        <end position="692"/>
    </location>
</feature>
<dbReference type="EMBL" id="JARJCW010000071">
    <property type="protein sequence ID" value="KAJ7198725.1"/>
    <property type="molecule type" value="Genomic_DNA"/>
</dbReference>
<dbReference type="EMBL" id="JARJCW010000071">
    <property type="protein sequence ID" value="KAJ7198760.1"/>
    <property type="molecule type" value="Genomic_DNA"/>
</dbReference>
<proteinExistence type="predicted"/>
<feature type="compositionally biased region" description="Low complexity" evidence="1">
    <location>
        <begin position="376"/>
        <end position="400"/>
    </location>
</feature>
<gene>
    <name evidence="2" type="ORF">GGX14DRAFT_401711</name>
    <name evidence="3" type="ORF">GGX14DRAFT_401743</name>
</gene>
<organism evidence="3 4">
    <name type="scientific">Mycena pura</name>
    <dbReference type="NCBI Taxonomy" id="153505"/>
    <lineage>
        <taxon>Eukaryota</taxon>
        <taxon>Fungi</taxon>
        <taxon>Dikarya</taxon>
        <taxon>Basidiomycota</taxon>
        <taxon>Agaricomycotina</taxon>
        <taxon>Agaricomycetes</taxon>
        <taxon>Agaricomycetidae</taxon>
        <taxon>Agaricales</taxon>
        <taxon>Marasmiineae</taxon>
        <taxon>Mycenaceae</taxon>
        <taxon>Mycena</taxon>
    </lineage>
</organism>
<name>A0AAD6V250_9AGAR</name>
<keyword evidence="4" id="KW-1185">Reference proteome</keyword>
<feature type="compositionally biased region" description="Low complexity" evidence="1">
    <location>
        <begin position="345"/>
        <end position="369"/>
    </location>
</feature>
<sequence length="835" mass="91091">MGRRRKDVPPGRTSDFSGEKLQWLMGFEDDFHARNHSSLYNDVTKQFLKRYGYDLPFDENVPGSIDDWNPVNRKAGLTDEDLAKENDFQDEVYRALRMKLGNWFRHRFTGKRLHGGALKTILQTMQTMTGRNARPRRKTNVAFYSSKYYTKKMKADFDTIWNGVKDTLPAGARIVMCKDYVQSCWDKESEEVKASVEEELEAEYQAELKKFCERHDVPQKTAEEYHNALKNFDEVGIPLADALAERLGMHIAILAVGPVGDQGGEVRVRSIFSDTSTGEISKMWPEFDRSGFTAAEASLARYGRALFSKQSCRERVPLDSVPELDDSDTLFTIEPAGCETGSAAPLAQRAAAARPPGGTSASASNASATPGPPSAATPGAATALPAALPPSGTAASNAPATPGPPSAATPGAAPALPAALPPSGTATSNAPATPPSAATPGAAIALPDATVTSAPNASATALPAGAVTSAERAAPAVQRAPVDQSSWGNGQKDLYGLMIQKSWGVRWEQLIEAMCDFEASKLWWDDRYLTNLDRPREIGQWMKEHRKAIDYPIDDTFGDRLLTWWRACGPEWRREPRPAGVSADQEWPLQVNTGHTDDEWEGLARSGRNGIQLIVWGLTWWGQAIMNEHAADGLGGGQIALAQHKQWNYLLGDLLWTYSCITTAPDPEWLAEIEKEEQAEAKKKKAGAKAKKQQVEKLGPPARQSARGKRGRGEKEPDEAPAAKRQTAEQAPPRPRPRPKRRLVLLGAADLSITNASGTNVHMDAEMVPVPPVISPRPEQAPQAAHAKDVDLFAQTFEPFAGDPTAGMTAEERADYEAEMATDPLANVNNDEEDR</sequence>
<dbReference type="AlphaFoldDB" id="A0AAD6V250"/>
<protein>
    <submittedName>
        <fullName evidence="3">Uncharacterized protein</fullName>
    </submittedName>
</protein>
<feature type="compositionally biased region" description="Low complexity" evidence="1">
    <location>
        <begin position="408"/>
        <end position="441"/>
    </location>
</feature>